<proteinExistence type="predicted"/>
<dbReference type="AlphaFoldDB" id="A0A224YHQ7"/>
<reference evidence="1" key="1">
    <citation type="journal article" date="2017" name="Parasit. Vectors">
        <title>Sialotranscriptomics of Rhipicephalus zambeziensis reveals intricate expression profiles of secretory proteins and suggests tight temporal transcriptional regulation during blood-feeding.</title>
        <authorList>
            <person name="de Castro M.H."/>
            <person name="de Klerk D."/>
            <person name="Pienaar R."/>
            <person name="Rees D.J.G."/>
            <person name="Mans B.J."/>
        </authorList>
    </citation>
    <scope>NUCLEOTIDE SEQUENCE</scope>
    <source>
        <tissue evidence="1">Salivary glands</tissue>
    </source>
</reference>
<name>A0A224YHQ7_9ACAR</name>
<organism evidence="1">
    <name type="scientific">Rhipicephalus zambeziensis</name>
    <dbReference type="NCBI Taxonomy" id="60191"/>
    <lineage>
        <taxon>Eukaryota</taxon>
        <taxon>Metazoa</taxon>
        <taxon>Ecdysozoa</taxon>
        <taxon>Arthropoda</taxon>
        <taxon>Chelicerata</taxon>
        <taxon>Arachnida</taxon>
        <taxon>Acari</taxon>
        <taxon>Parasitiformes</taxon>
        <taxon>Ixodida</taxon>
        <taxon>Ixodoidea</taxon>
        <taxon>Ixodidae</taxon>
        <taxon>Rhipicephalinae</taxon>
        <taxon>Rhipicephalus</taxon>
        <taxon>Rhipicephalus</taxon>
    </lineage>
</organism>
<dbReference type="EMBL" id="GFPF01002358">
    <property type="protein sequence ID" value="MAA13504.1"/>
    <property type="molecule type" value="Transcribed_RNA"/>
</dbReference>
<accession>A0A224YHQ7</accession>
<protein>
    <submittedName>
        <fullName evidence="1">Uncharacterized protein</fullName>
    </submittedName>
</protein>
<sequence length="227" mass="26386">MLVSTRHRMPQFSDMRDCMLNKFCASVAYEEGCFCCSANIVRRRQVRRNDRCIYNKGARARERTPGERTHDGDDHDDLYAQVKTMKYTVSAHIISPFHESGQQDVHLVRVRAPDIGLQARHMRYLGTATTAVRSRTNRSDAIIHGRCSFKYGVRTQVSVKEFFTEPRGASKCPEEHFVAWVERHNSTCRIPTNFLYAQVKTMKYTVSAHIIHDFGDFRYQRSMLSRK</sequence>
<evidence type="ECO:0000313" key="1">
    <source>
        <dbReference type="EMBL" id="MAA13504.1"/>
    </source>
</evidence>